<sequence length="303" mass="33892">MTARNPLDLQPGDRIRLVGPGWGSPRIGNEAIIHHIDSRGQAIFLDEREGQNPESEWIADEQYPNADRYDPTWAVQLVARAMPETEPSRITEVDTLLTQAIQAMTHQPYNVEPGVHGRETPAQAYMDQRNFWLRLLSEEEPASVDIFIENYPIRTDFDGKPGEPRVFDADDEDLPITPAEYTAAGLLKEIPEGWLEQAEARRQEAIRTTERQEVLGTASNLIHGDREDDYGRPIDSFRRVAQAFNVVLEGLGHPPIDATTAAKLMIALKLSRLSGGDNKLDTWVDLAGYAALGFEVHSQEASE</sequence>
<evidence type="ECO:0000313" key="2">
    <source>
        <dbReference type="EMBL" id="AXH47319.1"/>
    </source>
</evidence>
<dbReference type="Pfam" id="PF19905">
    <property type="entry name" value="DUF6378"/>
    <property type="match status" value="1"/>
</dbReference>
<dbReference type="RefSeq" id="YP_009806803.1">
    <property type="nucleotide sequence ID" value="NC_048017.1"/>
</dbReference>
<keyword evidence="3" id="KW-1185">Reference proteome</keyword>
<feature type="domain" description="DUF6378" evidence="1">
    <location>
        <begin position="213"/>
        <end position="296"/>
    </location>
</feature>
<dbReference type="EMBL" id="MH509447">
    <property type="protein sequence ID" value="AXH47319.1"/>
    <property type="molecule type" value="Genomic_DNA"/>
</dbReference>
<evidence type="ECO:0000259" key="1">
    <source>
        <dbReference type="Pfam" id="PF19905"/>
    </source>
</evidence>
<dbReference type="GeneID" id="54997673"/>
<proteinExistence type="predicted"/>
<dbReference type="KEGG" id="vg:54997673"/>
<gene>
    <name evidence="2" type="primary">24</name>
    <name evidence="2" type="ORF">SEA_EDEN_24</name>
</gene>
<protein>
    <recommendedName>
        <fullName evidence="1">DUF6378 domain-containing protein</fullName>
    </recommendedName>
</protein>
<dbReference type="InterPro" id="IPR045958">
    <property type="entry name" value="DUF6378"/>
</dbReference>
<organism evidence="2 3">
    <name type="scientific">Microbacterium phage Eden</name>
    <dbReference type="NCBI Taxonomy" id="2250289"/>
    <lineage>
        <taxon>Viruses</taxon>
        <taxon>Duplodnaviria</taxon>
        <taxon>Heunggongvirae</taxon>
        <taxon>Uroviricota</taxon>
        <taxon>Caudoviricetes</taxon>
        <taxon>Edenvirus</taxon>
        <taxon>Edenvirus eden</taxon>
    </lineage>
</organism>
<name>A0A345KWB7_9CAUD</name>
<evidence type="ECO:0000313" key="3">
    <source>
        <dbReference type="Proteomes" id="UP000260367"/>
    </source>
</evidence>
<reference evidence="3" key="1">
    <citation type="submission" date="2018-06" db="EMBL/GenBank/DDBJ databases">
        <authorList>
            <person name="Zhirakovskaya E."/>
        </authorList>
    </citation>
    <scope>NUCLEOTIDE SEQUENCE [LARGE SCALE GENOMIC DNA]</scope>
</reference>
<dbReference type="Proteomes" id="UP000260367">
    <property type="component" value="Segment"/>
</dbReference>
<accession>A0A345KWB7</accession>